<dbReference type="SMART" id="SM00825">
    <property type="entry name" value="PKS_KS"/>
    <property type="match status" value="1"/>
</dbReference>
<dbReference type="Pfam" id="PF02801">
    <property type="entry name" value="Ketoacyl-synt_C"/>
    <property type="match status" value="1"/>
</dbReference>
<dbReference type="Pfam" id="PF08240">
    <property type="entry name" value="ADH_N"/>
    <property type="match status" value="1"/>
</dbReference>
<dbReference type="InterPro" id="IPR049551">
    <property type="entry name" value="PKS_DH_C"/>
</dbReference>
<dbReference type="SMART" id="SM00827">
    <property type="entry name" value="PKS_AT"/>
    <property type="match status" value="1"/>
</dbReference>
<dbReference type="SUPFAM" id="SSF51735">
    <property type="entry name" value="NAD(P)-binding Rossmann-fold domains"/>
    <property type="match status" value="3"/>
</dbReference>
<evidence type="ECO:0000259" key="12">
    <source>
        <dbReference type="PROSITE" id="PS52019"/>
    </source>
</evidence>
<dbReference type="InterPro" id="IPR032821">
    <property type="entry name" value="PKS_assoc"/>
</dbReference>
<dbReference type="InterPro" id="IPR011032">
    <property type="entry name" value="GroES-like_sf"/>
</dbReference>
<dbReference type="Gene3D" id="3.40.366.10">
    <property type="entry name" value="Malonyl-Coenzyme A Acyl Carrier Protein, domain 2"/>
    <property type="match status" value="1"/>
</dbReference>
<dbReference type="InterPro" id="IPR013968">
    <property type="entry name" value="PKS_KR"/>
</dbReference>
<dbReference type="PROSITE" id="PS00012">
    <property type="entry name" value="PHOSPHOPANTETHEINE"/>
    <property type="match status" value="1"/>
</dbReference>
<dbReference type="Gene3D" id="3.10.129.110">
    <property type="entry name" value="Polyketide synthase dehydratase"/>
    <property type="match status" value="1"/>
</dbReference>
<reference evidence="14" key="1">
    <citation type="journal article" date="2019" name="Int. J. Syst. Evol. Microbiol.">
        <title>The Global Catalogue of Microorganisms (GCM) 10K type strain sequencing project: providing services to taxonomists for standard genome sequencing and annotation.</title>
        <authorList>
            <consortium name="The Broad Institute Genomics Platform"/>
            <consortium name="The Broad Institute Genome Sequencing Center for Infectious Disease"/>
            <person name="Wu L."/>
            <person name="Ma J."/>
        </authorList>
    </citation>
    <scope>NUCLEOTIDE SEQUENCE [LARGE SCALE GENOMIC DNA]</scope>
    <source>
        <strain evidence="14">JCM 31290</strain>
    </source>
</reference>
<dbReference type="InterPro" id="IPR049900">
    <property type="entry name" value="PKS_mFAS_DH"/>
</dbReference>
<keyword evidence="5" id="KW-0521">NADP</keyword>
<sequence length="2519" mass="264458">MSAARTAEGSGEPVAVIGVGLRLPGGITTLDGLWEALAAGKDLVTSVPGDRFSTDDFVVSDGAVRPGKAYTGAAGIVGDVWGFDPEYFGISPKEAGQIDPQQRLLLECAVEAFDDGGVDPRLLAGADVAVVMGLTVQDYWGLLTRRPGVLNSFAPTGTGAFSAANRMSYLFDFHGPSQTVDTACSSSLTALHMAAEMVRSGRCEAALAGGVNLVLGPGGHVMSSQASMLSPTGRCHSFSENADGFVRSEGAGVVLLKPLSRALADGDRVHAVIRSSVVNSDGRTLGMSMPGADAQAAMLERAYAEAGMRADQVSYVEAHGTGTAAGDPTECEALGRVLGRRRGGKPLPIGSVKSNLGHLEAAAGMAGLFKAMLVLREQRVPATLHAKPLNRAIDFGGLGLDPVTEMQPLDGGPGARRIAGVNSFGIGGSNAHVVLELPDAPPAPGVTGDDAAKTEGRRPGVAVPVVVTGRTEAALRESALAMASHLEGLDDSALVDVGFTTARRRERRELCTAVLASSGAAAAHALRETAENGASDETASAVSMARGRVGFIFSGNGTQWPRMGAELLGQDAAFTAEVRAVSRELQPLLGWSVEAEMAAPDTGRWALTEVAQPMLFALQAGLVMSLRERGVRPHGVAGHSVGEVAAAYCAGILDRTQACRVIAHRSLAQAPTFGTGRMAAVGLSPAQAQRLLDETEASDRVVIAAVNSGHDVTLAGDSQTLEVLEDRCVRDSVSFRFLRLDYPFHSPAMDAVRGPLLDGLGELDAGQGDIPMVSTVTGRALADHEMDADYWWRNVREPVQFAAAVEALIGEEHGCDVLVEVGPHPALSGYLRRIAVDGGAPVEVASTLTRISAGPQALNGTVLHAVAAGAQLDWERFFPRGGRVVDVPAYAWQRRRYQLGDPSWWSDHEMAPATQPVPSDPLLGRRLPAADPTWGREQGAAWIADHKIGDAVVMPGTGFLDMALSAAREVSGGPVELLDVSLTRSLVLPSDPGSAPVRTTTTVRPDGTFVVAGHTGADIEAVQHVNGRWRGLADVRPDPVDVAALAGRISEPVDASDHYRACAAVSLNYGPAFRTLATLTVKDSEGLAGLHTDQFAGAEHQARVVLLDGCLQAMLPLSAHVVSGSAQRYVPHLPVSVGSVRVWGPLPATVTAYMRLTSVTETGLMADITVCDTDGTVLLDLGDVYARRIENSGSPAPELYTEVLRARPRMTALPGTPSPLPAPSRVIDQCVPVVARLDDAFRDRGYDGHMERARQLSAHYMAAAVSSILESAVARGAIKADGPADGQAFSLDDLRSAGVRESLCPLVETMLAIAVRYGLLTARADGSWCRSATPVPEELLRDRLKEFPELVVMWQAAAWVGRSLPAVLTGETEGLEVLFGESGPIAAQVYNHDPGLTYLSDAAVAYIRAALADWPADRPLRILEIGAGTGGFTARILPHLPPERTHYVYTDVSSAFFPKAEARFAAFNFLEYHALDLSADPTEQGFAAGSFDLVIASNALHTTTDITQGLRNAATLLDDNGQLVALELHTNSYVATLFGILDSFWDASDTDLRPTGAALTRDQWPSVLEQAGFSTSAFLSAQPEHEGIPASVIAAVRATGVRPGSTPPEQDADGAIPPCLLITESGDGSGERLGDFVAAALTATGAREVVLSDLQPQTDWAALLPAAGPVDIVLIADDTEQTTVEQTTARAARACAQLSALATACAQAGGDLQPTLWLVAGTTSDSLDAPMTHTGAALWGATRTLANEQALLTVRRIRVVSGTAESAQQAAGHVAYEITHLDAEDECVITPRGRFAVRVRALPETRQTRAHGATEQFALAVHGEAGTPHRLVWQDRGVPAPGPGDITVRVQAAALGGRDALFATGRLLPPRGARPGDVHLGCEGAGIVTAVGDDVTGIVPGDRVAGITPGGWLASHINLRADRVVKLPEQVSFAAAATLLIAQLTTHHVLGHLAGLGPGDSVLVLGGADGTGLAAVDFAQRAGSRVIVGAPTPALRALLDLPGVEQVVDSGAPGFAEEVRHVARGGVDVILNLGSITADLRQRALDLLAPGGHFFDVGPLAASSPTPLHMPPLDRDATVHAIDVVGWFEQSSLTVDRCLRDLQKVIDSGECRPLPHMVYPADKIYEAMDGVLAGQLAGKTVIVLDDGVRLDRAPEAPVLDPTATYLVVGGLDGFGAETARHLVRRGARHLTLVSRRGTAGNQDAAALVSSLNDQGVQVDARAVDISDPKTVDQLFRDLDASGRRLAGVIHAAMVLDDDEITDLSVERYLTVLNPKLTGALLLDAHTRNRDLDFFAMYSSFAALLGNRRQASYSAASLTLENIARERRRDGLPACVLQLGAISDAGYVLRTGITSVMSDYGILPMTSSQALDRLDMLLLHPDTTVTAVVAESRGREQALMAFLPTVTAPRTATLVHTPDAGADDSLLPRLRAAATAEEARPILLEALTSWLASGLHTTPDRVDVSRRIDQLGADSLTATELIGHIRRHTGCAIAASEVMTAPLTSIAATVLHHLRPESQS</sequence>
<dbReference type="PROSITE" id="PS52004">
    <property type="entry name" value="KS3_2"/>
    <property type="match status" value="1"/>
</dbReference>
<dbReference type="InterPro" id="IPR029063">
    <property type="entry name" value="SAM-dependent_MTases_sf"/>
</dbReference>
<dbReference type="Gene3D" id="3.90.180.10">
    <property type="entry name" value="Medium-chain alcohol dehydrogenases, catalytic domain"/>
    <property type="match status" value="1"/>
</dbReference>
<evidence type="ECO:0000256" key="7">
    <source>
        <dbReference type="ARBA" id="ARBA00023268"/>
    </source>
</evidence>
<dbReference type="Pfam" id="PF08659">
    <property type="entry name" value="KR"/>
    <property type="match status" value="1"/>
</dbReference>
<dbReference type="InterPro" id="IPR016035">
    <property type="entry name" value="Acyl_Trfase/lysoPLipase"/>
</dbReference>
<dbReference type="Pfam" id="PF14765">
    <property type="entry name" value="PS-DH"/>
    <property type="match status" value="1"/>
</dbReference>
<dbReference type="PROSITE" id="PS50075">
    <property type="entry name" value="CARRIER"/>
    <property type="match status" value="1"/>
</dbReference>
<dbReference type="Gene3D" id="3.40.47.10">
    <property type="match status" value="1"/>
</dbReference>
<dbReference type="InterPro" id="IPR013154">
    <property type="entry name" value="ADH-like_N"/>
</dbReference>
<dbReference type="SMART" id="SM00823">
    <property type="entry name" value="PKS_PP"/>
    <property type="match status" value="1"/>
</dbReference>
<dbReference type="PANTHER" id="PTHR43775">
    <property type="entry name" value="FATTY ACID SYNTHASE"/>
    <property type="match status" value="1"/>
</dbReference>
<dbReference type="Pfam" id="PF21089">
    <property type="entry name" value="PKS_DH_N"/>
    <property type="match status" value="1"/>
</dbReference>
<gene>
    <name evidence="13" type="ORF">GCM10023086_33060</name>
</gene>
<dbReference type="InterPro" id="IPR006162">
    <property type="entry name" value="Ppantetheine_attach_site"/>
</dbReference>
<dbReference type="InterPro" id="IPR014043">
    <property type="entry name" value="Acyl_transferase_dom"/>
</dbReference>
<dbReference type="InterPro" id="IPR014031">
    <property type="entry name" value="Ketoacyl_synth_C"/>
</dbReference>
<dbReference type="CDD" id="cd05195">
    <property type="entry name" value="enoyl_red"/>
    <property type="match status" value="1"/>
</dbReference>
<dbReference type="CDD" id="cd05274">
    <property type="entry name" value="KR_FAS_SDR_x"/>
    <property type="match status" value="1"/>
</dbReference>
<name>A0ABP8FWI3_9ACTN</name>
<feature type="active site" description="Proton donor; for dehydratase activity" evidence="9">
    <location>
        <position position="1108"/>
    </location>
</feature>
<feature type="domain" description="PKS/mFAS DH" evidence="12">
    <location>
        <begin position="908"/>
        <end position="1195"/>
    </location>
</feature>
<dbReference type="InterPro" id="IPR016036">
    <property type="entry name" value="Malonyl_transacylase_ACP-bd"/>
</dbReference>
<keyword evidence="7" id="KW-0511">Multifunctional enzyme</keyword>
<keyword evidence="14" id="KW-1185">Reference proteome</keyword>
<evidence type="ECO:0000256" key="5">
    <source>
        <dbReference type="ARBA" id="ARBA00022857"/>
    </source>
</evidence>
<evidence type="ECO:0000313" key="14">
    <source>
        <dbReference type="Proteomes" id="UP001501115"/>
    </source>
</evidence>
<evidence type="ECO:0000256" key="8">
    <source>
        <dbReference type="ARBA" id="ARBA00023315"/>
    </source>
</evidence>
<evidence type="ECO:0000256" key="3">
    <source>
        <dbReference type="ARBA" id="ARBA00022553"/>
    </source>
</evidence>
<evidence type="ECO:0000256" key="2">
    <source>
        <dbReference type="ARBA" id="ARBA00022450"/>
    </source>
</evidence>
<dbReference type="InterPro" id="IPR001227">
    <property type="entry name" value="Ac_transferase_dom_sf"/>
</dbReference>
<dbReference type="SMART" id="SM00829">
    <property type="entry name" value="PKS_ER"/>
    <property type="match status" value="1"/>
</dbReference>
<feature type="active site" description="Proton acceptor; for dehydratase activity" evidence="9">
    <location>
        <position position="946"/>
    </location>
</feature>
<evidence type="ECO:0000256" key="1">
    <source>
        <dbReference type="ARBA" id="ARBA00004792"/>
    </source>
</evidence>
<keyword evidence="6" id="KW-0045">Antibiotic biosynthesis</keyword>
<evidence type="ECO:0000256" key="9">
    <source>
        <dbReference type="PROSITE-ProRule" id="PRU01363"/>
    </source>
</evidence>
<evidence type="ECO:0000256" key="4">
    <source>
        <dbReference type="ARBA" id="ARBA00022679"/>
    </source>
</evidence>
<dbReference type="InterPro" id="IPR020841">
    <property type="entry name" value="PKS_Beta-ketoAc_synthase_dom"/>
</dbReference>
<dbReference type="SUPFAM" id="SSF53335">
    <property type="entry name" value="S-adenosyl-L-methionine-dependent methyltransferases"/>
    <property type="match status" value="1"/>
</dbReference>
<dbReference type="InterPro" id="IPR057326">
    <property type="entry name" value="KR_dom"/>
</dbReference>
<feature type="region of interest" description="N-terminal hotdog fold" evidence="9">
    <location>
        <begin position="908"/>
        <end position="1036"/>
    </location>
</feature>
<dbReference type="SMART" id="SM00826">
    <property type="entry name" value="PKS_DH"/>
    <property type="match status" value="1"/>
</dbReference>
<dbReference type="Pfam" id="PF13602">
    <property type="entry name" value="ADH_zinc_N_2"/>
    <property type="match status" value="1"/>
</dbReference>
<dbReference type="Pfam" id="PF16197">
    <property type="entry name" value="KAsynt_C_assoc"/>
    <property type="match status" value="1"/>
</dbReference>
<evidence type="ECO:0000313" key="13">
    <source>
        <dbReference type="EMBL" id="GAA4312484.1"/>
    </source>
</evidence>
<dbReference type="Gene3D" id="3.40.50.150">
    <property type="entry name" value="Vaccinia Virus protein VP39"/>
    <property type="match status" value="1"/>
</dbReference>
<dbReference type="InterPro" id="IPR013217">
    <property type="entry name" value="Methyltransf_12"/>
</dbReference>
<evidence type="ECO:0000256" key="6">
    <source>
        <dbReference type="ARBA" id="ARBA00023194"/>
    </source>
</evidence>
<accession>A0ABP8FWI3</accession>
<comment type="pathway">
    <text evidence="1">Antibiotic biosynthesis.</text>
</comment>
<dbReference type="InterPro" id="IPR016039">
    <property type="entry name" value="Thiolase-like"/>
</dbReference>
<dbReference type="InterPro" id="IPR050091">
    <property type="entry name" value="PKS_NRPS_Biosynth_Enz"/>
</dbReference>
<dbReference type="Gene3D" id="3.30.70.3290">
    <property type="match status" value="1"/>
</dbReference>
<dbReference type="PROSITE" id="PS52019">
    <property type="entry name" value="PKS_MFAS_DH"/>
    <property type="match status" value="1"/>
</dbReference>
<dbReference type="Gene3D" id="3.40.50.720">
    <property type="entry name" value="NAD(P)-binding Rossmann-like Domain"/>
    <property type="match status" value="3"/>
</dbReference>
<dbReference type="Pfam" id="PF00550">
    <property type="entry name" value="PP-binding"/>
    <property type="match status" value="1"/>
</dbReference>
<dbReference type="SMART" id="SM00822">
    <property type="entry name" value="PKS_KR"/>
    <property type="match status" value="1"/>
</dbReference>
<dbReference type="SUPFAM" id="SSF53901">
    <property type="entry name" value="Thiolase-like"/>
    <property type="match status" value="1"/>
</dbReference>
<dbReference type="Proteomes" id="UP001501115">
    <property type="component" value="Unassembled WGS sequence"/>
</dbReference>
<dbReference type="EMBL" id="BAABET010000004">
    <property type="protein sequence ID" value="GAA4312484.1"/>
    <property type="molecule type" value="Genomic_DNA"/>
</dbReference>
<dbReference type="SUPFAM" id="SSF52151">
    <property type="entry name" value="FabD/lysophospholipase-like"/>
    <property type="match status" value="1"/>
</dbReference>
<dbReference type="PROSITE" id="PS00606">
    <property type="entry name" value="KS3_1"/>
    <property type="match status" value="1"/>
</dbReference>
<dbReference type="PANTHER" id="PTHR43775:SF37">
    <property type="entry name" value="SI:DKEY-61P9.11"/>
    <property type="match status" value="1"/>
</dbReference>
<organism evidence="13 14">
    <name type="scientific">Streptomyces venetus</name>
    <dbReference type="NCBI Taxonomy" id="1701086"/>
    <lineage>
        <taxon>Bacteria</taxon>
        <taxon>Bacillati</taxon>
        <taxon>Actinomycetota</taxon>
        <taxon>Actinomycetes</taxon>
        <taxon>Kitasatosporales</taxon>
        <taxon>Streptomycetaceae</taxon>
        <taxon>Streptomyces</taxon>
    </lineage>
</organism>
<dbReference type="InterPro" id="IPR036291">
    <property type="entry name" value="NAD(P)-bd_dom_sf"/>
</dbReference>
<keyword evidence="8" id="KW-0012">Acyltransferase</keyword>
<dbReference type="Pfam" id="PF00109">
    <property type="entry name" value="ketoacyl-synt"/>
    <property type="match status" value="1"/>
</dbReference>
<keyword evidence="2" id="KW-0596">Phosphopantetheine</keyword>
<dbReference type="InterPro" id="IPR020843">
    <property type="entry name" value="ER"/>
</dbReference>
<dbReference type="Pfam" id="PF00698">
    <property type="entry name" value="Acyl_transf_1"/>
    <property type="match status" value="1"/>
</dbReference>
<feature type="region of interest" description="C-terminal hotdog fold" evidence="9">
    <location>
        <begin position="1050"/>
        <end position="1195"/>
    </location>
</feature>
<dbReference type="Gene3D" id="1.10.1200.10">
    <property type="entry name" value="ACP-like"/>
    <property type="match status" value="1"/>
</dbReference>
<dbReference type="Pfam" id="PF08242">
    <property type="entry name" value="Methyltransf_12"/>
    <property type="match status" value="1"/>
</dbReference>
<evidence type="ECO:0000259" key="10">
    <source>
        <dbReference type="PROSITE" id="PS50075"/>
    </source>
</evidence>
<dbReference type="SUPFAM" id="SSF50129">
    <property type="entry name" value="GroES-like"/>
    <property type="match status" value="1"/>
</dbReference>
<keyword evidence="3" id="KW-0597">Phosphoprotein</keyword>
<evidence type="ECO:0000259" key="11">
    <source>
        <dbReference type="PROSITE" id="PS52004"/>
    </source>
</evidence>
<dbReference type="InterPro" id="IPR042104">
    <property type="entry name" value="PKS_dehydratase_sf"/>
</dbReference>
<feature type="domain" description="Carrier" evidence="10">
    <location>
        <begin position="2436"/>
        <end position="2516"/>
    </location>
</feature>
<dbReference type="CDD" id="cd00833">
    <property type="entry name" value="PKS"/>
    <property type="match status" value="1"/>
</dbReference>
<dbReference type="InterPro" id="IPR009081">
    <property type="entry name" value="PP-bd_ACP"/>
</dbReference>
<protein>
    <submittedName>
        <fullName evidence="13">Type I polyketide synthase</fullName>
    </submittedName>
</protein>
<dbReference type="InterPro" id="IPR036736">
    <property type="entry name" value="ACP-like_sf"/>
</dbReference>
<dbReference type="InterPro" id="IPR049552">
    <property type="entry name" value="PKS_DH_N"/>
</dbReference>
<feature type="domain" description="Ketosynthase family 3 (KS3)" evidence="11">
    <location>
        <begin position="11"/>
        <end position="437"/>
    </location>
</feature>
<dbReference type="InterPro" id="IPR014030">
    <property type="entry name" value="Ketoacyl_synth_N"/>
</dbReference>
<dbReference type="SUPFAM" id="SSF47336">
    <property type="entry name" value="ACP-like"/>
    <property type="match status" value="1"/>
</dbReference>
<dbReference type="InterPro" id="IPR018201">
    <property type="entry name" value="Ketoacyl_synth_AS"/>
</dbReference>
<dbReference type="CDD" id="cd02440">
    <property type="entry name" value="AdoMet_MTases"/>
    <property type="match status" value="1"/>
</dbReference>
<dbReference type="InterPro" id="IPR020807">
    <property type="entry name" value="PKS_DH"/>
</dbReference>
<dbReference type="InterPro" id="IPR020806">
    <property type="entry name" value="PKS_PP-bd"/>
</dbReference>
<comment type="caution">
    <text evidence="13">The sequence shown here is derived from an EMBL/GenBank/DDBJ whole genome shotgun (WGS) entry which is preliminary data.</text>
</comment>
<dbReference type="SUPFAM" id="SSF55048">
    <property type="entry name" value="Probable ACP-binding domain of malonyl-CoA ACP transacylase"/>
    <property type="match status" value="1"/>
</dbReference>
<keyword evidence="4" id="KW-0808">Transferase</keyword>
<proteinExistence type="predicted"/>